<dbReference type="InterPro" id="IPR003439">
    <property type="entry name" value="ABC_transporter-like_ATP-bd"/>
</dbReference>
<feature type="region of interest" description="Disordered" evidence="7">
    <location>
        <begin position="1"/>
        <end position="26"/>
    </location>
</feature>
<dbReference type="Gene3D" id="3.40.50.300">
    <property type="entry name" value="P-loop containing nucleotide triphosphate hydrolases"/>
    <property type="match status" value="1"/>
</dbReference>
<dbReference type="InterPro" id="IPR050166">
    <property type="entry name" value="ABC_transporter_ATP-bind"/>
</dbReference>
<evidence type="ECO:0000256" key="1">
    <source>
        <dbReference type="ARBA" id="ARBA00004202"/>
    </source>
</evidence>
<evidence type="ECO:0000256" key="5">
    <source>
        <dbReference type="ARBA" id="ARBA00022840"/>
    </source>
</evidence>
<keyword evidence="3" id="KW-1003">Cell membrane</keyword>
<keyword evidence="10" id="KW-1185">Reference proteome</keyword>
<keyword evidence="2" id="KW-0813">Transport</keyword>
<gene>
    <name evidence="9" type="primary">cmpD_3</name>
    <name evidence="9" type="ORF">Pla100_33700</name>
</gene>
<protein>
    <submittedName>
        <fullName evidence="9">Bicarbonate transport ATP-binding protein CmpD</fullName>
        <ecNumber evidence="9">3.6.3.-</ecNumber>
    </submittedName>
</protein>
<dbReference type="AlphaFoldDB" id="A0A5C6A8T8"/>
<keyword evidence="5 9" id="KW-0067">ATP-binding</keyword>
<evidence type="ECO:0000259" key="8">
    <source>
        <dbReference type="PROSITE" id="PS50893"/>
    </source>
</evidence>
<dbReference type="GO" id="GO:0005524">
    <property type="term" value="F:ATP binding"/>
    <property type="evidence" value="ECO:0007669"/>
    <property type="project" value="UniProtKB-KW"/>
</dbReference>
<evidence type="ECO:0000256" key="7">
    <source>
        <dbReference type="SAM" id="MobiDB-lite"/>
    </source>
</evidence>
<organism evidence="9 10">
    <name type="scientific">Neorhodopirellula pilleata</name>
    <dbReference type="NCBI Taxonomy" id="2714738"/>
    <lineage>
        <taxon>Bacteria</taxon>
        <taxon>Pseudomonadati</taxon>
        <taxon>Planctomycetota</taxon>
        <taxon>Planctomycetia</taxon>
        <taxon>Pirellulales</taxon>
        <taxon>Pirellulaceae</taxon>
        <taxon>Neorhodopirellula</taxon>
    </lineage>
</organism>
<dbReference type="EMBL" id="SJPM01000006">
    <property type="protein sequence ID" value="TWT95728.1"/>
    <property type="molecule type" value="Genomic_DNA"/>
</dbReference>
<evidence type="ECO:0000313" key="9">
    <source>
        <dbReference type="EMBL" id="TWT95728.1"/>
    </source>
</evidence>
<dbReference type="PROSITE" id="PS50893">
    <property type="entry name" value="ABC_TRANSPORTER_2"/>
    <property type="match status" value="1"/>
</dbReference>
<dbReference type="Pfam" id="PF00005">
    <property type="entry name" value="ABC_tran"/>
    <property type="match status" value="1"/>
</dbReference>
<keyword evidence="9" id="KW-0378">Hydrolase</keyword>
<evidence type="ECO:0000256" key="6">
    <source>
        <dbReference type="ARBA" id="ARBA00023136"/>
    </source>
</evidence>
<dbReference type="PROSITE" id="PS00211">
    <property type="entry name" value="ABC_TRANSPORTER_1"/>
    <property type="match status" value="1"/>
</dbReference>
<dbReference type="GO" id="GO:0005886">
    <property type="term" value="C:plasma membrane"/>
    <property type="evidence" value="ECO:0007669"/>
    <property type="project" value="UniProtKB-SubCell"/>
</dbReference>
<dbReference type="PANTHER" id="PTHR42788:SF7">
    <property type="entry name" value="NITRATE ABC TRANSPORTER ATP-BINDING PROTEIN"/>
    <property type="match status" value="1"/>
</dbReference>
<comment type="subcellular location">
    <subcellularLocation>
        <location evidence="1">Cell membrane</location>
        <topology evidence="1">Peripheral membrane protein</topology>
    </subcellularLocation>
</comment>
<dbReference type="GO" id="GO:0015112">
    <property type="term" value="F:nitrate transmembrane transporter activity"/>
    <property type="evidence" value="ECO:0007669"/>
    <property type="project" value="InterPro"/>
</dbReference>
<name>A0A5C6A8T8_9BACT</name>
<evidence type="ECO:0000313" key="10">
    <source>
        <dbReference type="Proteomes" id="UP000316213"/>
    </source>
</evidence>
<evidence type="ECO:0000256" key="3">
    <source>
        <dbReference type="ARBA" id="ARBA00022475"/>
    </source>
</evidence>
<dbReference type="SMART" id="SM00382">
    <property type="entry name" value="AAA"/>
    <property type="match status" value="1"/>
</dbReference>
<comment type="caution">
    <text evidence="9">The sequence shown here is derived from an EMBL/GenBank/DDBJ whole genome shotgun (WGS) entry which is preliminary data.</text>
</comment>
<dbReference type="InterPro" id="IPR005890">
    <property type="entry name" value="NO3_transporter_ATP-bd-like"/>
</dbReference>
<evidence type="ECO:0000256" key="4">
    <source>
        <dbReference type="ARBA" id="ARBA00022741"/>
    </source>
</evidence>
<dbReference type="InterPro" id="IPR003593">
    <property type="entry name" value="AAA+_ATPase"/>
</dbReference>
<sequence length="310" mass="34085">MQLEATIEPQSENKADDVMSDQSSQGQLSIRNASKVFASLSGEGEVCVFEDVSLEIANGEFMSIIGHSGCGKSTLLNILAGFDTPTTGEVLVDGKPIKGPGLDRMVVFQSFALMPWMSAFDNVRVAVRSAFPSWDKSQVAAHTSRYLQLMGLGDIGKKMPAHLSGGMRQRVGLARAFAVQPKALMLDEPFAQIDALTRGSIQDELVRMWDKAGATVCMVTHDVDEAILLSDRIALMTNGPNARVAEIIEVDIPRPRTREQLIESEAYMRLRARILRFLIDHNRRPSQYDDTMHVIQAYDTQDGDVASSPD</sequence>
<dbReference type="NCBIfam" id="TIGR01184">
    <property type="entry name" value="ntrCD"/>
    <property type="match status" value="1"/>
</dbReference>
<evidence type="ECO:0000256" key="2">
    <source>
        <dbReference type="ARBA" id="ARBA00022448"/>
    </source>
</evidence>
<dbReference type="EC" id="3.6.3.-" evidence="9"/>
<keyword evidence="4" id="KW-0547">Nucleotide-binding</keyword>
<dbReference type="InterPro" id="IPR017871">
    <property type="entry name" value="ABC_transporter-like_CS"/>
</dbReference>
<dbReference type="SUPFAM" id="SSF52540">
    <property type="entry name" value="P-loop containing nucleoside triphosphate hydrolases"/>
    <property type="match status" value="1"/>
</dbReference>
<dbReference type="CDD" id="cd03293">
    <property type="entry name" value="ABC_NrtD_SsuB_transporters"/>
    <property type="match status" value="1"/>
</dbReference>
<dbReference type="RefSeq" id="WP_197167990.1">
    <property type="nucleotide sequence ID" value="NZ_SJPM01000006.1"/>
</dbReference>
<proteinExistence type="predicted"/>
<dbReference type="Proteomes" id="UP000316213">
    <property type="component" value="Unassembled WGS sequence"/>
</dbReference>
<reference evidence="9 10" key="1">
    <citation type="submission" date="2019-02" db="EMBL/GenBank/DDBJ databases">
        <title>Deep-cultivation of Planctomycetes and their phenomic and genomic characterization uncovers novel biology.</title>
        <authorList>
            <person name="Wiegand S."/>
            <person name="Jogler M."/>
            <person name="Boedeker C."/>
            <person name="Pinto D."/>
            <person name="Vollmers J."/>
            <person name="Rivas-Marin E."/>
            <person name="Kohn T."/>
            <person name="Peeters S.H."/>
            <person name="Heuer A."/>
            <person name="Rast P."/>
            <person name="Oberbeckmann S."/>
            <person name="Bunk B."/>
            <person name="Jeske O."/>
            <person name="Meyerdierks A."/>
            <person name="Storesund J.E."/>
            <person name="Kallscheuer N."/>
            <person name="Luecker S."/>
            <person name="Lage O.M."/>
            <person name="Pohl T."/>
            <person name="Merkel B.J."/>
            <person name="Hornburger P."/>
            <person name="Mueller R.-W."/>
            <person name="Bruemmer F."/>
            <person name="Labrenz M."/>
            <person name="Spormann A.M."/>
            <person name="Op Den Camp H."/>
            <person name="Overmann J."/>
            <person name="Amann R."/>
            <person name="Jetten M.S.M."/>
            <person name="Mascher T."/>
            <person name="Medema M.H."/>
            <person name="Devos D.P."/>
            <person name="Kaster A.-K."/>
            <person name="Ovreas L."/>
            <person name="Rohde M."/>
            <person name="Galperin M.Y."/>
            <person name="Jogler C."/>
        </authorList>
    </citation>
    <scope>NUCLEOTIDE SEQUENCE [LARGE SCALE GENOMIC DNA]</scope>
    <source>
        <strain evidence="9 10">Pla100</strain>
    </source>
</reference>
<dbReference type="PANTHER" id="PTHR42788">
    <property type="entry name" value="TAURINE IMPORT ATP-BINDING PROTEIN-RELATED"/>
    <property type="match status" value="1"/>
</dbReference>
<dbReference type="InterPro" id="IPR027417">
    <property type="entry name" value="P-loop_NTPase"/>
</dbReference>
<keyword evidence="6" id="KW-0472">Membrane</keyword>
<feature type="domain" description="ABC transporter" evidence="8">
    <location>
        <begin position="28"/>
        <end position="263"/>
    </location>
</feature>
<dbReference type="GO" id="GO:0016887">
    <property type="term" value="F:ATP hydrolysis activity"/>
    <property type="evidence" value="ECO:0007669"/>
    <property type="project" value="InterPro"/>
</dbReference>
<accession>A0A5C6A8T8</accession>